<reference evidence="6 7" key="1">
    <citation type="journal article" date="2022" name="Cell">
        <title>Repeat-based holocentromeres influence genome architecture and karyotype evolution.</title>
        <authorList>
            <person name="Hofstatter P.G."/>
            <person name="Thangavel G."/>
            <person name="Lux T."/>
            <person name="Neumann P."/>
            <person name="Vondrak T."/>
            <person name="Novak P."/>
            <person name="Zhang M."/>
            <person name="Costa L."/>
            <person name="Castellani M."/>
            <person name="Scott A."/>
            <person name="Toegelov H."/>
            <person name="Fuchs J."/>
            <person name="Mata-Sucre Y."/>
            <person name="Dias Y."/>
            <person name="Vanzela A.L.L."/>
            <person name="Huettel B."/>
            <person name="Almeida C.C.S."/>
            <person name="Simkova H."/>
            <person name="Souza G."/>
            <person name="Pedrosa-Harand A."/>
            <person name="Macas J."/>
            <person name="Mayer K.F.X."/>
            <person name="Houben A."/>
            <person name="Marques A."/>
        </authorList>
    </citation>
    <scope>NUCLEOTIDE SEQUENCE [LARGE SCALE GENOMIC DNA]</scope>
    <source>
        <strain evidence="6">RhyTen1mFocal</strain>
    </source>
</reference>
<dbReference type="Pfam" id="PF02171">
    <property type="entry name" value="Piwi"/>
    <property type="match status" value="1"/>
</dbReference>
<dbReference type="InterPro" id="IPR032472">
    <property type="entry name" value="ArgoL2"/>
</dbReference>
<dbReference type="InterPro" id="IPR032473">
    <property type="entry name" value="Argonaute_Mid_dom"/>
</dbReference>
<sequence>MSSYQRGRGAYGRGDRLCAGGRYVNQDEGPTASSNWRRPSPQHPETGGSSSSSNWRRPTTEPRGGYMGPSPQQRHPPRGLPPQTMRAPPQVEPEATAAHVSRNAVGLGLEVQMSELAIQPVIQPSSRSTLEVKLPRRPGRGTRGEKLRLRANHFLIELPEKELQVDHYNVVITRADTDCLVTSLETNRAVMSALVRAYRELYLGSRLPVYDGRSNLYTAGSLPFKRQSFRISLSHENQPQAVSEFEVKIVHVGSLSMKHLEMFLAGRQPNVPQDTIQALDIVLAECLSIRDDIVQMGRSFFSDSFLRVNLGGGLEMWGGFYQTLHPTQMGLSLNLDATAKAFYQSRFVLGYVSSLTGRDLDNEVLTSADIEKVRRNLKGVKVVVTHQGNIHRKYRISGLTAQATRNLTFSCNVRGTIARTRVVDHFREAYNYTIRYLNLPCLEVGNNPKRPTYLPMEVCKIAEGQRYIKRLSEEQRSRMLQRTCERPADRERRIVEANANNRAYERDNEFNFAEEFGLTISERITTIQARVLPTPVLKYHNLGAEKECKPTSGVWNMRNKKLVNGGRVNFWYCISFSPNIGADIAGWFCNNLGDMCRVSGMEFSRNPILPHTVEQSNKVEEVLKSRYQQATNVLSRQNKTPDLLIVMLPDKNGNLYSTVGGKNTVLADAITREVPVVRRLPTIIFGADVTHPLPGEDTTPSIAAVVASQDWPDIATYVGLYRVQGHRQEIISHLGEMVKEHLISFRRKTNYEPAQIIFYRDGVSDGQFQQVLQHEINAIRTACKQLSPDYMPAITFIVVQKRHHTRLFPYDYRAADRSGNVPPGTVVDTQICHPSEFDFYLCSHAGIKGTSSPTHYHVLWDDNRFNVDDLQTLTYNLCYTYVRCTRSVSIVPPAYYAHHFASRARLYYDSGMPDSGSFVAGPSASRDEASSSTVKQLPALKDNVKNVMFYC</sequence>
<accession>A0AAD5Z6K3</accession>
<dbReference type="InterPro" id="IPR045246">
    <property type="entry name" value="Piwi_ago-like"/>
</dbReference>
<dbReference type="SMART" id="SM01163">
    <property type="entry name" value="DUF1785"/>
    <property type="match status" value="1"/>
</dbReference>
<dbReference type="GO" id="GO:0003723">
    <property type="term" value="F:RNA binding"/>
    <property type="evidence" value="ECO:0007669"/>
    <property type="project" value="InterPro"/>
</dbReference>
<dbReference type="Pfam" id="PF16487">
    <property type="entry name" value="ArgoMid"/>
    <property type="match status" value="1"/>
</dbReference>
<organism evidence="6 7">
    <name type="scientific">Rhynchospora tenuis</name>
    <dbReference type="NCBI Taxonomy" id="198213"/>
    <lineage>
        <taxon>Eukaryota</taxon>
        <taxon>Viridiplantae</taxon>
        <taxon>Streptophyta</taxon>
        <taxon>Embryophyta</taxon>
        <taxon>Tracheophyta</taxon>
        <taxon>Spermatophyta</taxon>
        <taxon>Magnoliopsida</taxon>
        <taxon>Liliopsida</taxon>
        <taxon>Poales</taxon>
        <taxon>Cyperaceae</taxon>
        <taxon>Cyperoideae</taxon>
        <taxon>Rhynchosporeae</taxon>
        <taxon>Rhynchospora</taxon>
    </lineage>
</organism>
<evidence type="ECO:0000259" key="5">
    <source>
        <dbReference type="PROSITE" id="PS50822"/>
    </source>
</evidence>
<comment type="caution">
    <text evidence="6">The sequence shown here is derived from an EMBL/GenBank/DDBJ whole genome shotgun (WGS) entry which is preliminary data.</text>
</comment>
<dbReference type="CDD" id="cd04657">
    <property type="entry name" value="Piwi_ago-like"/>
    <property type="match status" value="1"/>
</dbReference>
<evidence type="ECO:0000313" key="7">
    <source>
        <dbReference type="Proteomes" id="UP001210211"/>
    </source>
</evidence>
<dbReference type="GO" id="GO:0031047">
    <property type="term" value="P:regulatory ncRNA-mediated gene silencing"/>
    <property type="evidence" value="ECO:0007669"/>
    <property type="project" value="UniProtKB-KW"/>
</dbReference>
<evidence type="ECO:0008006" key="8">
    <source>
        <dbReference type="Google" id="ProtNLM"/>
    </source>
</evidence>
<dbReference type="InterPro" id="IPR032474">
    <property type="entry name" value="Argonaute_N"/>
</dbReference>
<dbReference type="PROSITE" id="PS50822">
    <property type="entry name" value="PIWI"/>
    <property type="match status" value="1"/>
</dbReference>
<dbReference type="InterPro" id="IPR036085">
    <property type="entry name" value="PAZ_dom_sf"/>
</dbReference>
<dbReference type="Gene3D" id="3.40.50.2300">
    <property type="match status" value="1"/>
</dbReference>
<comment type="similarity">
    <text evidence="1">Belongs to the argonaute family. Ago subfamily.</text>
</comment>
<keyword evidence="2" id="KW-0943">RNA-mediated gene silencing</keyword>
<dbReference type="InterPro" id="IPR012337">
    <property type="entry name" value="RNaseH-like_sf"/>
</dbReference>
<dbReference type="Gene3D" id="2.170.260.10">
    <property type="entry name" value="paz domain"/>
    <property type="match status" value="1"/>
</dbReference>
<dbReference type="InterPro" id="IPR036397">
    <property type="entry name" value="RNaseH_sf"/>
</dbReference>
<feature type="compositionally biased region" description="Polar residues" evidence="3">
    <location>
        <begin position="47"/>
        <end position="57"/>
    </location>
</feature>
<dbReference type="EMBL" id="JAMRDG010000002">
    <property type="protein sequence ID" value="KAJ3687816.1"/>
    <property type="molecule type" value="Genomic_DNA"/>
</dbReference>
<gene>
    <name evidence="6" type="ORF">LUZ61_016980</name>
</gene>
<feature type="domain" description="Piwi" evidence="5">
    <location>
        <begin position="659"/>
        <end position="909"/>
    </location>
</feature>
<keyword evidence="7" id="KW-1185">Reference proteome</keyword>
<protein>
    <recommendedName>
        <fullName evidence="8">Argonaute-like protein</fullName>
    </recommendedName>
</protein>
<dbReference type="Pfam" id="PF02170">
    <property type="entry name" value="PAZ"/>
    <property type="match status" value="1"/>
</dbReference>
<dbReference type="CDD" id="cd02846">
    <property type="entry name" value="PAZ_argonaute_like"/>
    <property type="match status" value="1"/>
</dbReference>
<evidence type="ECO:0000256" key="1">
    <source>
        <dbReference type="ARBA" id="ARBA00008201"/>
    </source>
</evidence>
<feature type="domain" description="PAZ" evidence="4">
    <location>
        <begin position="347"/>
        <end position="463"/>
    </location>
</feature>
<dbReference type="InterPro" id="IPR014811">
    <property type="entry name" value="ArgoL1"/>
</dbReference>
<dbReference type="SUPFAM" id="SSF53098">
    <property type="entry name" value="Ribonuclease H-like"/>
    <property type="match status" value="1"/>
</dbReference>
<dbReference type="InterPro" id="IPR003100">
    <property type="entry name" value="PAZ_dom"/>
</dbReference>
<dbReference type="AlphaFoldDB" id="A0AAD5Z6K3"/>
<evidence type="ECO:0000256" key="3">
    <source>
        <dbReference type="SAM" id="MobiDB-lite"/>
    </source>
</evidence>
<dbReference type="PANTHER" id="PTHR22891">
    <property type="entry name" value="EUKARYOTIC TRANSLATION INITIATION FACTOR 2C"/>
    <property type="match status" value="1"/>
</dbReference>
<proteinExistence type="inferred from homology"/>
<dbReference type="Pfam" id="PF16488">
    <property type="entry name" value="ArgoL2"/>
    <property type="match status" value="1"/>
</dbReference>
<dbReference type="Gene3D" id="3.30.420.10">
    <property type="entry name" value="Ribonuclease H-like superfamily/Ribonuclease H"/>
    <property type="match status" value="1"/>
</dbReference>
<name>A0AAD5Z6K3_9POAL</name>
<dbReference type="SMART" id="SM00950">
    <property type="entry name" value="Piwi"/>
    <property type="match status" value="1"/>
</dbReference>
<dbReference type="Pfam" id="PF16486">
    <property type="entry name" value="ArgoN"/>
    <property type="match status" value="1"/>
</dbReference>
<dbReference type="SMART" id="SM00949">
    <property type="entry name" value="PAZ"/>
    <property type="match status" value="1"/>
</dbReference>
<dbReference type="SUPFAM" id="SSF101690">
    <property type="entry name" value="PAZ domain"/>
    <property type="match status" value="1"/>
</dbReference>
<dbReference type="Pfam" id="PF08699">
    <property type="entry name" value="ArgoL1"/>
    <property type="match status" value="1"/>
</dbReference>
<feature type="region of interest" description="Disordered" evidence="3">
    <location>
        <begin position="1"/>
        <end position="96"/>
    </location>
</feature>
<dbReference type="Proteomes" id="UP001210211">
    <property type="component" value="Unassembled WGS sequence"/>
</dbReference>
<dbReference type="FunFam" id="3.30.420.10:FF:000013">
    <property type="entry name" value="protein argonaute 10-like"/>
    <property type="match status" value="1"/>
</dbReference>
<evidence type="ECO:0000313" key="6">
    <source>
        <dbReference type="EMBL" id="KAJ3687816.1"/>
    </source>
</evidence>
<dbReference type="InterPro" id="IPR003165">
    <property type="entry name" value="Piwi"/>
</dbReference>
<evidence type="ECO:0000259" key="4">
    <source>
        <dbReference type="PROSITE" id="PS50821"/>
    </source>
</evidence>
<evidence type="ECO:0000256" key="2">
    <source>
        <dbReference type="ARBA" id="ARBA00023158"/>
    </source>
</evidence>
<dbReference type="PROSITE" id="PS50821">
    <property type="entry name" value="PAZ"/>
    <property type="match status" value="1"/>
</dbReference>